<accession>D4ZD61</accession>
<dbReference type="AlphaFoldDB" id="D4ZD61"/>
<evidence type="ECO:0000313" key="1">
    <source>
        <dbReference type="EMBL" id="BAI99982.1"/>
    </source>
</evidence>
<dbReference type="RefSeq" id="WP_013049299.1">
    <property type="nucleotide sequence ID" value="NC_014012.1"/>
</dbReference>
<dbReference type="OrthoDB" id="6267582at2"/>
<organism evidence="1 2">
    <name type="scientific">Shewanella violacea (strain JCM 10179 / CIP 106290 / LMG 19151 / DSS12)</name>
    <dbReference type="NCBI Taxonomy" id="637905"/>
    <lineage>
        <taxon>Bacteria</taxon>
        <taxon>Pseudomonadati</taxon>
        <taxon>Pseudomonadota</taxon>
        <taxon>Gammaproteobacteria</taxon>
        <taxon>Alteromonadales</taxon>
        <taxon>Shewanellaceae</taxon>
        <taxon>Shewanella</taxon>
    </lineage>
</organism>
<evidence type="ECO:0000313" key="2">
    <source>
        <dbReference type="Proteomes" id="UP000002350"/>
    </source>
</evidence>
<gene>
    <name evidence="1" type="ordered locus">SVI_0012</name>
</gene>
<dbReference type="Proteomes" id="UP000002350">
    <property type="component" value="Chromosome"/>
</dbReference>
<reference evidence="2" key="1">
    <citation type="journal article" date="2010" name="Mol. Biosyst.">
        <title>Complete genome sequence and comparative analysis of Shewanella violacea, a psychrophilic and piezophilic bacterium from deep sea floor sediments.</title>
        <authorList>
            <person name="Aono E."/>
            <person name="Baba T."/>
            <person name="Ara T."/>
            <person name="Nishi T."/>
            <person name="Nakamichi T."/>
            <person name="Inamoto E."/>
            <person name="Toyonaga H."/>
            <person name="Hasegawa M."/>
            <person name="Takai Y."/>
            <person name="Okumura Y."/>
            <person name="Baba M."/>
            <person name="Tomita M."/>
            <person name="Kato C."/>
            <person name="Oshima T."/>
            <person name="Nakasone K."/>
            <person name="Mori H."/>
        </authorList>
    </citation>
    <scope>NUCLEOTIDE SEQUENCE [LARGE SCALE GENOMIC DNA]</scope>
    <source>
        <strain evidence="2">JCM 10179 / CIP 106290 / LMG 19151 / DSS12</strain>
    </source>
</reference>
<keyword evidence="2" id="KW-1185">Reference proteome</keyword>
<proteinExistence type="predicted"/>
<protein>
    <submittedName>
        <fullName evidence="1">Uncharacterized protein</fullName>
    </submittedName>
</protein>
<dbReference type="KEGG" id="svo:SVI_0012"/>
<sequence length="74" mass="8536">MFRYILSAIILYAFWLTYQDISSYLDEPVASEIQLLANQEHQRDSQSGGQLAKVKHYNLIEEMSCDSNSECNSE</sequence>
<dbReference type="HOGENOM" id="CLU_2685820_0_0_6"/>
<dbReference type="EMBL" id="AP011177">
    <property type="protein sequence ID" value="BAI99982.1"/>
    <property type="molecule type" value="Genomic_DNA"/>
</dbReference>
<name>D4ZD61_SHEVD</name>